<keyword evidence="2" id="KW-0333">Golgi apparatus</keyword>
<proteinExistence type="predicted"/>
<evidence type="ECO:0000313" key="8">
    <source>
        <dbReference type="Proteomes" id="UP000509704"/>
    </source>
</evidence>
<dbReference type="RefSeq" id="XP_037144491.1">
    <property type="nucleotide sequence ID" value="XM_037288596.1"/>
</dbReference>
<keyword evidence="8" id="KW-1185">Reference proteome</keyword>
<name>A0A7H9B304_ZYGMR</name>
<dbReference type="InterPro" id="IPR058563">
    <property type="entry name" value="Trs120_TRAPPC9_N"/>
</dbReference>
<evidence type="ECO:0000259" key="4">
    <source>
        <dbReference type="Pfam" id="PF26251"/>
    </source>
</evidence>
<evidence type="ECO:0000313" key="7">
    <source>
        <dbReference type="EMBL" id="QLG72764.1"/>
    </source>
</evidence>
<protein>
    <submittedName>
        <fullName evidence="7">Uncharacterized protein</fullName>
    </submittedName>
</protein>
<dbReference type="AlphaFoldDB" id="A0A7H9B304"/>
<dbReference type="PANTHER" id="PTHR21512">
    <property type="entry name" value="TRAFFICKING PROTEIN PARTICLE COMPLEX SUBUNIT 9"/>
    <property type="match status" value="1"/>
</dbReference>
<dbReference type="InterPro" id="IPR013935">
    <property type="entry name" value="Trs120_TRAPPC9"/>
</dbReference>
<dbReference type="Pfam" id="PF26251">
    <property type="entry name" value="TPR_TRAPPC9-Trs120"/>
    <property type="match status" value="1"/>
</dbReference>
<comment type="subcellular location">
    <subcellularLocation>
        <location evidence="1">Golgi apparatus</location>
    </subcellularLocation>
</comment>
<dbReference type="InterPro" id="IPR058567">
    <property type="entry name" value="Ig_TRAPPC9_Trs120_3rd"/>
</dbReference>
<evidence type="ECO:0000256" key="2">
    <source>
        <dbReference type="ARBA" id="ARBA00023034"/>
    </source>
</evidence>
<organism evidence="7 8">
    <name type="scientific">Zygotorulaspora mrakii</name>
    <name type="common">Zygosaccharomyces mrakii</name>
    <dbReference type="NCBI Taxonomy" id="42260"/>
    <lineage>
        <taxon>Eukaryota</taxon>
        <taxon>Fungi</taxon>
        <taxon>Dikarya</taxon>
        <taxon>Ascomycota</taxon>
        <taxon>Saccharomycotina</taxon>
        <taxon>Saccharomycetes</taxon>
        <taxon>Saccharomycetales</taxon>
        <taxon>Saccharomycetaceae</taxon>
        <taxon>Zygotorulaspora</taxon>
    </lineage>
</organism>
<dbReference type="OrthoDB" id="27962at2759"/>
<dbReference type="GeneID" id="59236487"/>
<feature type="domain" description="Trs120/TRAPPC9 fourth Ig-like" evidence="6">
    <location>
        <begin position="1137"/>
        <end position="1254"/>
    </location>
</feature>
<dbReference type="Pfam" id="PF26282">
    <property type="entry name" value="Ig_TRAPPC9-Trs120_3rd"/>
    <property type="match status" value="1"/>
</dbReference>
<accession>A0A7H9B304</accession>
<dbReference type="PANTHER" id="PTHR21512:SF5">
    <property type="entry name" value="TRAFFICKING PROTEIN PARTICLE COMPLEX SUBUNIT 9"/>
    <property type="match status" value="1"/>
</dbReference>
<sequence>MVMEPADNHSSFVEPSRIRVLVVPVGKWRRKEFVDAVNRLKQYSEIRLLDITPIDSSLFTPQGFPQGRLFFKFLTVGINDSMDLFLYDFEPFRKTFVVIGLVNDDSDAQHNIKILKEKYATVISHNMIYTTKTKGSGCSNVFYSPGMIEGLETIACDIGKNFLLALNHYYSSYKHMTLRSPGAIGGNSVLKTSLTVRASASTISFSAGNVASKRLSSMEVTTNNIKRSASLKISKTLTPSENRNQQRSQGRQLKILGNFQLLSGRYKDALQSFTEAVASLHKIKDYLWLGSALDGVAICFLMLSYLNMPFQIPQIVNVLCPTQTINGTTDMSSPRNSVNFTPLGSPRASSSSAVSMAVVDAQNVNLPLLVKAISEKVLYYYEMTLSDITDYAPQVVYSELLLKTLTFMVSFSNNTELSPDVLKSITEGKLPLHDKERHASIEPFFSKPEIYYFANKIFELQLKEMSIESQTRIYIVLAEIYGSLGFMRKKSFVLRLLMVALMSNSSQMCWNLDYKSLFSEILILYGVDPYCSSNVLPFSNSTKPTWLILQKRCLQLCLTVANKVGDNESAARFAVLLIKKYTHLLNRSEQQSLFEDFLKPLVEGGHIKEYMDPFMLREIKLIRLENGTYSAENDGIPVESKLTQSDKSNAPASQIDTHEVFNPFKEVKPTKDSDQATPNEMRNIFLEKDKGVITCVVQNPFKFEISIDEVQFNSSTLKFCALGKNNISAKTPFIVSPESIRMINLPMEIRSSTNHKWHTLSSLKFSVIGLPLQEFKIVPSENKSQNLQQDHKRYNTEKIEMKILPDQPELQFIQTKNMPDNSFMIMHGTKKRLFITFRNKSLSCSIDYLHFSHTTNVEKSMKPNYWKKLPLDDIYAMDKQLEWLKNSSVKIINAPSKIIPNETVTVELEVDAVSVPFQYNGFDLWIDYGMISGDKQCIYLKKLLLPFKVTLKRSIEIPNVELVPLNELPAPSVKSVDWINYIMEQRRMDKAFKVQDFILLLVDVRNSWLQGIIAEMEYGDFKGKSHLIEGSHTTRVIIPIKKLHPNETQFKNKPIPRLFQGRQYLSSGLNVEQENEMREKFWSREHVLSHLICNWKLSADTCINGTVDFSQFLDKFDSRMVAVLYHPTSFCRISVVIDKNKVAVGEQIEAKISVTPTTAATLDPHSRTKTKAKKNNVMKKANSNDLTMNIIIFDRSASKVLSKSNRRILYNGTLTQHISASEHTQANIELLPIEKGNYEITACISEPRDDELTIVQSQFEPVPFIVT</sequence>
<reference evidence="7 8" key="1">
    <citation type="submission" date="2020-07" db="EMBL/GenBank/DDBJ databases">
        <title>The yeast mating-type switching endonuclease HO is a domesticated member of an unorthodox homing genetic element family.</title>
        <authorList>
            <person name="Coughlan A.Y."/>
            <person name="Lombardi L."/>
            <person name="Braun-Galleani S."/>
            <person name="Martos A.R."/>
            <person name="Galeote V."/>
            <person name="Bigey F."/>
            <person name="Dequin S."/>
            <person name="Byrne K.P."/>
            <person name="Wolfe K.H."/>
        </authorList>
    </citation>
    <scope>NUCLEOTIDE SEQUENCE [LARGE SCALE GENOMIC DNA]</scope>
    <source>
        <strain evidence="7 8">NRRL Y-6702</strain>
    </source>
</reference>
<evidence type="ECO:0000256" key="1">
    <source>
        <dbReference type="ARBA" id="ARBA00004555"/>
    </source>
</evidence>
<dbReference type="KEGG" id="zmk:HG535_0D04730"/>
<evidence type="ECO:0000259" key="5">
    <source>
        <dbReference type="Pfam" id="PF26282"/>
    </source>
</evidence>
<dbReference type="Proteomes" id="UP000509704">
    <property type="component" value="Chromosome 4"/>
</dbReference>
<evidence type="ECO:0000259" key="3">
    <source>
        <dbReference type="Pfam" id="PF08626"/>
    </source>
</evidence>
<dbReference type="Pfam" id="PF08626">
    <property type="entry name" value="TRAPPC9-Trs120"/>
    <property type="match status" value="1"/>
</dbReference>
<dbReference type="GO" id="GO:0005802">
    <property type="term" value="C:trans-Golgi network"/>
    <property type="evidence" value="ECO:0007669"/>
    <property type="project" value="TreeGrafter"/>
</dbReference>
<evidence type="ECO:0000259" key="6">
    <source>
        <dbReference type="Pfam" id="PF26283"/>
    </source>
</evidence>
<feature type="domain" description="Trs120/TRAPPC9 TPR region" evidence="4">
    <location>
        <begin position="366"/>
        <end position="604"/>
    </location>
</feature>
<feature type="domain" description="Trs120/TRAPPC9 N-terminal" evidence="3">
    <location>
        <begin position="10"/>
        <end position="315"/>
    </location>
</feature>
<gene>
    <name evidence="7" type="ORF">HG535_0D04730</name>
</gene>
<dbReference type="InterPro" id="IPR058568">
    <property type="entry name" value="Ig_TRAPPC9_Trs120_4th"/>
</dbReference>
<dbReference type="InterPro" id="IPR058564">
    <property type="entry name" value="TPR_TRAPPC9_Trs120"/>
</dbReference>
<dbReference type="EMBL" id="CP058607">
    <property type="protein sequence ID" value="QLG72764.1"/>
    <property type="molecule type" value="Genomic_DNA"/>
</dbReference>
<dbReference type="Pfam" id="PF26283">
    <property type="entry name" value="Ig_TRAPPC9-Trs120_4th"/>
    <property type="match status" value="1"/>
</dbReference>
<feature type="domain" description="Trs120/TRAPPC9 third Ig-like" evidence="5">
    <location>
        <begin position="955"/>
        <end position="1125"/>
    </location>
</feature>
<dbReference type="Pfam" id="PF26280">
    <property type="entry name" value="Ig_TRAPPC9-Trs120_2nd"/>
    <property type="match status" value="1"/>
</dbReference>